<evidence type="ECO:0000256" key="7">
    <source>
        <dbReference type="ARBA" id="ARBA00023239"/>
    </source>
</evidence>
<dbReference type="OrthoDB" id="9782620at2"/>
<keyword evidence="6" id="KW-0238">DNA-binding</keyword>
<dbReference type="InterPro" id="IPR003738">
    <property type="entry name" value="SRAP"/>
</dbReference>
<evidence type="ECO:0000256" key="2">
    <source>
        <dbReference type="ARBA" id="ARBA00022670"/>
    </source>
</evidence>
<evidence type="ECO:0000256" key="5">
    <source>
        <dbReference type="ARBA" id="ARBA00023124"/>
    </source>
</evidence>
<gene>
    <name evidence="9" type="ORF">GRI40_07215</name>
</gene>
<keyword evidence="2 8" id="KW-0645">Protease</keyword>
<dbReference type="Proteomes" id="UP000439522">
    <property type="component" value="Unassembled WGS sequence"/>
</dbReference>
<dbReference type="GO" id="GO:0006508">
    <property type="term" value="P:proteolysis"/>
    <property type="evidence" value="ECO:0007669"/>
    <property type="project" value="UniProtKB-KW"/>
</dbReference>
<dbReference type="InterPro" id="IPR036590">
    <property type="entry name" value="SRAP-like"/>
</dbReference>
<comment type="similarity">
    <text evidence="1 8">Belongs to the SOS response-associated peptidase family.</text>
</comment>
<dbReference type="EC" id="3.4.-.-" evidence="8"/>
<dbReference type="GO" id="GO:0016829">
    <property type="term" value="F:lyase activity"/>
    <property type="evidence" value="ECO:0007669"/>
    <property type="project" value="UniProtKB-KW"/>
</dbReference>
<evidence type="ECO:0000256" key="3">
    <source>
        <dbReference type="ARBA" id="ARBA00022763"/>
    </source>
</evidence>
<protein>
    <recommendedName>
        <fullName evidence="8">Abasic site processing protein</fullName>
        <ecNumber evidence="8">3.4.-.-</ecNumber>
    </recommendedName>
</protein>
<dbReference type="SUPFAM" id="SSF143081">
    <property type="entry name" value="BB1717-like"/>
    <property type="match status" value="1"/>
</dbReference>
<dbReference type="AlphaFoldDB" id="A0A6I4TF03"/>
<evidence type="ECO:0000256" key="8">
    <source>
        <dbReference type="RuleBase" id="RU364100"/>
    </source>
</evidence>
<evidence type="ECO:0000313" key="10">
    <source>
        <dbReference type="Proteomes" id="UP000439522"/>
    </source>
</evidence>
<keyword evidence="10" id="KW-1185">Reference proteome</keyword>
<evidence type="ECO:0000256" key="4">
    <source>
        <dbReference type="ARBA" id="ARBA00022801"/>
    </source>
</evidence>
<dbReference type="PANTHER" id="PTHR13604">
    <property type="entry name" value="DC12-RELATED"/>
    <property type="match status" value="1"/>
</dbReference>
<sequence>MCNLYRMTKATAEVARLFGVQNAMTGANLGEEVYPGYPGAVVAQGDLRRMTWGFPLAMKGAKGQLLKPRPVNNARSDKLGSYMWRYSFEERRCLIPMTGWAEAEGPKGAMTRTWLRLPDREVFAAAGIWRASEEWGEVYSMVMTDSCGAAAECHDRMPVLLAERDYEAWLRGTVADAKALCVPFEGAVMLDRTTQKWSAR</sequence>
<dbReference type="Pfam" id="PF02586">
    <property type="entry name" value="SRAP"/>
    <property type="match status" value="1"/>
</dbReference>
<evidence type="ECO:0000256" key="6">
    <source>
        <dbReference type="ARBA" id="ARBA00023125"/>
    </source>
</evidence>
<keyword evidence="4 8" id="KW-0378">Hydrolase</keyword>
<accession>A0A6I4TF03</accession>
<evidence type="ECO:0000313" key="9">
    <source>
        <dbReference type="EMBL" id="MXO75008.1"/>
    </source>
</evidence>
<dbReference type="GO" id="GO:0106300">
    <property type="term" value="P:protein-DNA covalent cross-linking repair"/>
    <property type="evidence" value="ECO:0007669"/>
    <property type="project" value="InterPro"/>
</dbReference>
<keyword evidence="3" id="KW-0227">DNA damage</keyword>
<dbReference type="RefSeq" id="WP_160610704.1">
    <property type="nucleotide sequence ID" value="NZ_WTZA01000001.1"/>
</dbReference>
<keyword evidence="7" id="KW-0456">Lyase</keyword>
<keyword evidence="5" id="KW-0190">Covalent protein-DNA linkage</keyword>
<dbReference type="PANTHER" id="PTHR13604:SF0">
    <property type="entry name" value="ABASIC SITE PROCESSING PROTEIN HMCES"/>
    <property type="match status" value="1"/>
</dbReference>
<evidence type="ECO:0000256" key="1">
    <source>
        <dbReference type="ARBA" id="ARBA00008136"/>
    </source>
</evidence>
<organism evidence="9 10">
    <name type="scientific">Tsuneonella aeria</name>
    <dbReference type="NCBI Taxonomy" id="1837929"/>
    <lineage>
        <taxon>Bacteria</taxon>
        <taxon>Pseudomonadati</taxon>
        <taxon>Pseudomonadota</taxon>
        <taxon>Alphaproteobacteria</taxon>
        <taxon>Sphingomonadales</taxon>
        <taxon>Erythrobacteraceae</taxon>
        <taxon>Tsuneonella</taxon>
    </lineage>
</organism>
<comment type="caution">
    <text evidence="9">The sequence shown here is derived from an EMBL/GenBank/DDBJ whole genome shotgun (WGS) entry which is preliminary data.</text>
</comment>
<proteinExistence type="inferred from homology"/>
<dbReference type="Gene3D" id="3.90.1680.10">
    <property type="entry name" value="SOS response associated peptidase-like"/>
    <property type="match status" value="1"/>
</dbReference>
<reference evidence="9 10" key="1">
    <citation type="submission" date="2019-12" db="EMBL/GenBank/DDBJ databases">
        <title>Genomic-based taxomic classification of the family Erythrobacteraceae.</title>
        <authorList>
            <person name="Xu L."/>
        </authorList>
    </citation>
    <scope>NUCLEOTIDE SEQUENCE [LARGE SCALE GENOMIC DNA]</scope>
    <source>
        <strain evidence="9 10">100921-2</strain>
    </source>
</reference>
<dbReference type="GO" id="GO:0008233">
    <property type="term" value="F:peptidase activity"/>
    <property type="evidence" value="ECO:0007669"/>
    <property type="project" value="UniProtKB-KW"/>
</dbReference>
<name>A0A6I4TF03_9SPHN</name>
<dbReference type="EMBL" id="WTZA01000001">
    <property type="protein sequence ID" value="MXO75008.1"/>
    <property type="molecule type" value="Genomic_DNA"/>
</dbReference>
<dbReference type="GO" id="GO:0003697">
    <property type="term" value="F:single-stranded DNA binding"/>
    <property type="evidence" value="ECO:0007669"/>
    <property type="project" value="InterPro"/>
</dbReference>